<evidence type="ECO:0000313" key="4">
    <source>
        <dbReference type="Proteomes" id="UP000028924"/>
    </source>
</evidence>
<proteinExistence type="predicted"/>
<accession>A0A087SPC7</accession>
<evidence type="ECO:0008006" key="5">
    <source>
        <dbReference type="Google" id="ProtNLM"/>
    </source>
</evidence>
<feature type="region of interest" description="Disordered" evidence="2">
    <location>
        <begin position="314"/>
        <end position="369"/>
    </location>
</feature>
<dbReference type="Gene3D" id="1.10.287.110">
    <property type="entry name" value="DnaJ domain"/>
    <property type="match status" value="1"/>
</dbReference>
<dbReference type="Proteomes" id="UP000028924">
    <property type="component" value="Unassembled WGS sequence"/>
</dbReference>
<feature type="coiled-coil region" evidence="1">
    <location>
        <begin position="196"/>
        <end position="230"/>
    </location>
</feature>
<dbReference type="AlphaFoldDB" id="A0A087SPC7"/>
<organism evidence="3 4">
    <name type="scientific">Auxenochlorella protothecoides</name>
    <name type="common">Green microalga</name>
    <name type="synonym">Chlorella protothecoides</name>
    <dbReference type="NCBI Taxonomy" id="3075"/>
    <lineage>
        <taxon>Eukaryota</taxon>
        <taxon>Viridiplantae</taxon>
        <taxon>Chlorophyta</taxon>
        <taxon>core chlorophytes</taxon>
        <taxon>Trebouxiophyceae</taxon>
        <taxon>Chlorellales</taxon>
        <taxon>Chlorellaceae</taxon>
        <taxon>Auxenochlorella</taxon>
    </lineage>
</organism>
<feature type="compositionally biased region" description="Low complexity" evidence="2">
    <location>
        <begin position="268"/>
        <end position="296"/>
    </location>
</feature>
<dbReference type="RefSeq" id="XP_011400564.1">
    <property type="nucleotide sequence ID" value="XM_011402262.1"/>
</dbReference>
<protein>
    <recommendedName>
        <fullName evidence="5">J domain-containing protein</fullName>
    </recommendedName>
</protein>
<evidence type="ECO:0000256" key="2">
    <source>
        <dbReference type="SAM" id="MobiDB-lite"/>
    </source>
</evidence>
<sequence>MRKFTRFGQDHCLETPPRRSPGRHDLEPTTDFQSTPLPRATYVEDEFLMFDMSGIKPAHQAACTPRAPRSSHGWGGATRPEPDAMQPQHLAMDGTEDWAHDPGHPTTTTRCEGGLFSYRLGKYTSAPWLPDAVQDPARLCGSGAQIRWDPEVPKESAEHAAARYRLQRDLLSLRLTSCEEELRAVHASWRQAQRSVQDMHEEQRCLEERLAQRRAEVAGLDAELAAANARARLQLERAQPGPALADPGSCGGRERDRRWTGAHAGAMDSRSSCSTSSGSGASAAGDDADSHASSDGPGQGAWLPAAAARVDLGPAREEPGEGSTSPPSSDADSMESGESPSPVAGPRPEASPEQTAATEGSSSPGLPATLGTLSAELGAWRAQAALALALHPDKAAAPLPAEAAASLFAAIKEAHGTLADPVARRRYDLQYAWLVDVLRASV</sequence>
<evidence type="ECO:0000313" key="3">
    <source>
        <dbReference type="EMBL" id="KFM27581.1"/>
    </source>
</evidence>
<dbReference type="KEGG" id="apro:F751_0253"/>
<feature type="compositionally biased region" description="Polar residues" evidence="2">
    <location>
        <begin position="352"/>
        <end position="364"/>
    </location>
</feature>
<gene>
    <name evidence="3" type="ORF">F751_0253</name>
</gene>
<keyword evidence="1" id="KW-0175">Coiled coil</keyword>
<reference evidence="3 4" key="1">
    <citation type="journal article" date="2014" name="BMC Genomics">
        <title>Oil accumulation mechanisms of the oleaginous microalga Chlorella protothecoides revealed through its genome, transcriptomes, and proteomes.</title>
        <authorList>
            <person name="Gao C."/>
            <person name="Wang Y."/>
            <person name="Shen Y."/>
            <person name="Yan D."/>
            <person name="He X."/>
            <person name="Dai J."/>
            <person name="Wu Q."/>
        </authorList>
    </citation>
    <scope>NUCLEOTIDE SEQUENCE [LARGE SCALE GENOMIC DNA]</scope>
    <source>
        <strain evidence="3 4">0710</strain>
    </source>
</reference>
<dbReference type="SUPFAM" id="SSF46565">
    <property type="entry name" value="Chaperone J-domain"/>
    <property type="match status" value="1"/>
</dbReference>
<name>A0A087SPC7_AUXPR</name>
<keyword evidence="4" id="KW-1185">Reference proteome</keyword>
<feature type="compositionally biased region" description="Basic and acidic residues" evidence="2">
    <location>
        <begin position="8"/>
        <end position="27"/>
    </location>
</feature>
<evidence type="ECO:0000256" key="1">
    <source>
        <dbReference type="SAM" id="Coils"/>
    </source>
</evidence>
<dbReference type="GeneID" id="23611644"/>
<dbReference type="InterPro" id="IPR036869">
    <property type="entry name" value="J_dom_sf"/>
</dbReference>
<dbReference type="EMBL" id="KL662150">
    <property type="protein sequence ID" value="KFM27581.1"/>
    <property type="molecule type" value="Genomic_DNA"/>
</dbReference>
<feature type="region of interest" description="Disordered" evidence="2">
    <location>
        <begin position="238"/>
        <end position="301"/>
    </location>
</feature>
<feature type="region of interest" description="Disordered" evidence="2">
    <location>
        <begin position="1"/>
        <end position="38"/>
    </location>
</feature>